<dbReference type="Gene3D" id="1.10.10.10">
    <property type="entry name" value="Winged helix-like DNA-binding domain superfamily/Winged helix DNA-binding domain"/>
    <property type="match status" value="1"/>
</dbReference>
<dbReference type="PROSITE" id="PS51078">
    <property type="entry name" value="ICLR_ED"/>
    <property type="match status" value="1"/>
</dbReference>
<evidence type="ECO:0000313" key="7">
    <source>
        <dbReference type="Proteomes" id="UP000052068"/>
    </source>
</evidence>
<evidence type="ECO:0000259" key="5">
    <source>
        <dbReference type="PROSITE" id="PS51078"/>
    </source>
</evidence>
<accession>A0ABR5CK84</accession>
<evidence type="ECO:0000256" key="2">
    <source>
        <dbReference type="ARBA" id="ARBA00023125"/>
    </source>
</evidence>
<reference evidence="6 7" key="1">
    <citation type="submission" date="2015-03" db="EMBL/GenBank/DDBJ databases">
        <title>Draft Genome Sequences of Agrobacterium nepotum Strain 39/7T (= CFBP 7436T = LMG 26435T) and Agrobacterium sp. Strain KFB 330 (= CFBP 8308 = LMG 28674).</title>
        <authorList>
            <person name="Kuzmanovic N."/>
            <person name="Pulawska J."/>
            <person name="Obradovic A."/>
        </authorList>
    </citation>
    <scope>NUCLEOTIDE SEQUENCE [LARGE SCALE GENOMIC DNA]</scope>
    <source>
        <strain evidence="6 7">39/7</strain>
    </source>
</reference>
<dbReference type="Pfam" id="PF09339">
    <property type="entry name" value="HTH_IclR"/>
    <property type="match status" value="1"/>
</dbReference>
<sequence>MTTNVNFSLIKGLAILDLITEGRPEITTAIVVNELGMNAATAHRFLMTLEEAGALTRLQRGTYVLGHQISELGLLAMKANPLLATVQPILDSLCLKINESVSAARLLRPGITCIATTVSRQDVTISTRVGRIFETHATAHGKVWLAFMEKATSDRYLEATLSNVEPGPERREIDSFQVEFSAIREAGYAVNKGEREPEIGGVAVPVFSASGKVFLTLAMYCFVSRLTEKVISDSVGELKAAATAISEAVNLREQSSPSLS</sequence>
<dbReference type="SUPFAM" id="SSF55781">
    <property type="entry name" value="GAF domain-like"/>
    <property type="match status" value="1"/>
</dbReference>
<dbReference type="InterPro" id="IPR005471">
    <property type="entry name" value="Tscrpt_reg_IclR_N"/>
</dbReference>
<keyword evidence="7" id="KW-1185">Reference proteome</keyword>
<dbReference type="InterPro" id="IPR036388">
    <property type="entry name" value="WH-like_DNA-bd_sf"/>
</dbReference>
<dbReference type="InterPro" id="IPR029016">
    <property type="entry name" value="GAF-like_dom_sf"/>
</dbReference>
<proteinExistence type="predicted"/>
<dbReference type="PANTHER" id="PTHR30136:SF24">
    <property type="entry name" value="HTH-TYPE TRANSCRIPTIONAL REPRESSOR ALLR"/>
    <property type="match status" value="1"/>
</dbReference>
<evidence type="ECO:0000256" key="3">
    <source>
        <dbReference type="ARBA" id="ARBA00023163"/>
    </source>
</evidence>
<feature type="domain" description="HTH iclR-type" evidence="4">
    <location>
        <begin position="6"/>
        <end position="67"/>
    </location>
</feature>
<dbReference type="Gene3D" id="3.30.450.40">
    <property type="match status" value="1"/>
</dbReference>
<gene>
    <name evidence="6" type="ORF">RS75_24040</name>
</gene>
<dbReference type="SUPFAM" id="SSF46785">
    <property type="entry name" value="Winged helix' DNA-binding domain"/>
    <property type="match status" value="1"/>
</dbReference>
<dbReference type="PROSITE" id="PS51077">
    <property type="entry name" value="HTH_ICLR"/>
    <property type="match status" value="1"/>
</dbReference>
<dbReference type="PANTHER" id="PTHR30136">
    <property type="entry name" value="HELIX-TURN-HELIX TRANSCRIPTIONAL REGULATOR, ICLR FAMILY"/>
    <property type="match status" value="1"/>
</dbReference>
<dbReference type="Proteomes" id="UP000052068">
    <property type="component" value="Unassembled WGS sequence"/>
</dbReference>
<dbReference type="Pfam" id="PF01614">
    <property type="entry name" value="IclR_C"/>
    <property type="match status" value="1"/>
</dbReference>
<evidence type="ECO:0000259" key="4">
    <source>
        <dbReference type="PROSITE" id="PS51077"/>
    </source>
</evidence>
<keyword evidence="2" id="KW-0238">DNA-binding</keyword>
<comment type="caution">
    <text evidence="6">The sequence shown here is derived from an EMBL/GenBank/DDBJ whole genome shotgun (WGS) entry which is preliminary data.</text>
</comment>
<keyword evidence="1" id="KW-0805">Transcription regulation</keyword>
<dbReference type="RefSeq" id="WP_045025128.1">
    <property type="nucleotide sequence ID" value="NZ_JWJH01000045.1"/>
</dbReference>
<dbReference type="InterPro" id="IPR050707">
    <property type="entry name" value="HTH_MetabolicPath_Reg"/>
</dbReference>
<name>A0ABR5CK84_9HYPH</name>
<dbReference type="InterPro" id="IPR036390">
    <property type="entry name" value="WH_DNA-bd_sf"/>
</dbReference>
<evidence type="ECO:0008006" key="8">
    <source>
        <dbReference type="Google" id="ProtNLM"/>
    </source>
</evidence>
<evidence type="ECO:0000256" key="1">
    <source>
        <dbReference type="ARBA" id="ARBA00023015"/>
    </source>
</evidence>
<dbReference type="SMART" id="SM00346">
    <property type="entry name" value="HTH_ICLR"/>
    <property type="match status" value="1"/>
</dbReference>
<protein>
    <recommendedName>
        <fullName evidence="8">IclR family transcriptional regulator</fullName>
    </recommendedName>
</protein>
<organism evidence="6 7">
    <name type="scientific">Rhizobium nepotum 39/7</name>
    <dbReference type="NCBI Taxonomy" id="1368418"/>
    <lineage>
        <taxon>Bacteria</taxon>
        <taxon>Pseudomonadati</taxon>
        <taxon>Pseudomonadota</taxon>
        <taxon>Alphaproteobacteria</taxon>
        <taxon>Hyphomicrobiales</taxon>
        <taxon>Rhizobiaceae</taxon>
        <taxon>Rhizobium/Agrobacterium group</taxon>
        <taxon>Rhizobium</taxon>
    </lineage>
</organism>
<feature type="domain" description="IclR-ED" evidence="5">
    <location>
        <begin position="68"/>
        <end position="251"/>
    </location>
</feature>
<dbReference type="EMBL" id="JWJH01000045">
    <property type="protein sequence ID" value="KJF65280.1"/>
    <property type="molecule type" value="Genomic_DNA"/>
</dbReference>
<dbReference type="InterPro" id="IPR014757">
    <property type="entry name" value="Tscrpt_reg_IclR_C"/>
</dbReference>
<evidence type="ECO:0000313" key="6">
    <source>
        <dbReference type="EMBL" id="KJF65280.1"/>
    </source>
</evidence>
<keyword evidence="3" id="KW-0804">Transcription</keyword>